<dbReference type="InterPro" id="IPR003661">
    <property type="entry name" value="HisK_dim/P_dom"/>
</dbReference>
<dbReference type="SUPFAM" id="SSF47384">
    <property type="entry name" value="Homodimeric domain of signal transducing histidine kinase"/>
    <property type="match status" value="1"/>
</dbReference>
<evidence type="ECO:0000256" key="10">
    <source>
        <dbReference type="ARBA" id="ARBA00022777"/>
    </source>
</evidence>
<evidence type="ECO:0000256" key="1">
    <source>
        <dbReference type="ARBA" id="ARBA00000085"/>
    </source>
</evidence>
<evidence type="ECO:0000256" key="7">
    <source>
        <dbReference type="ARBA" id="ARBA00022679"/>
    </source>
</evidence>
<dbReference type="InterPro" id="IPR050980">
    <property type="entry name" value="2C_sensor_his_kinase"/>
</dbReference>
<accession>A0AAD2B258</accession>
<dbReference type="PRINTS" id="PR00344">
    <property type="entry name" value="BCTRLSENSOR"/>
</dbReference>
<keyword evidence="10" id="KW-0418">Kinase</keyword>
<gene>
    <name evidence="18" type="primary">sasA_2</name>
    <name evidence="18" type="ORF">LMG18091_01787</name>
</gene>
<dbReference type="InterPro" id="IPR003594">
    <property type="entry name" value="HATPase_dom"/>
</dbReference>
<feature type="transmembrane region" description="Helical" evidence="15">
    <location>
        <begin position="159"/>
        <end position="179"/>
    </location>
</feature>
<keyword evidence="6" id="KW-0597">Phosphoprotein</keyword>
<dbReference type="InterPro" id="IPR005467">
    <property type="entry name" value="His_kinase_dom"/>
</dbReference>
<dbReference type="Gene3D" id="3.30.565.10">
    <property type="entry name" value="Histidine kinase-like ATPase, C-terminal domain"/>
    <property type="match status" value="1"/>
</dbReference>
<evidence type="ECO:0000256" key="6">
    <source>
        <dbReference type="ARBA" id="ARBA00022553"/>
    </source>
</evidence>
<dbReference type="AlphaFoldDB" id="A0AAD2B258"/>
<dbReference type="Pfam" id="PF02518">
    <property type="entry name" value="HATPase_c"/>
    <property type="match status" value="1"/>
</dbReference>
<dbReference type="Proteomes" id="UP001189915">
    <property type="component" value="Unassembled WGS sequence"/>
</dbReference>
<evidence type="ECO:0000313" key="19">
    <source>
        <dbReference type="Proteomes" id="UP001189915"/>
    </source>
</evidence>
<dbReference type="PROSITE" id="PS50109">
    <property type="entry name" value="HIS_KIN"/>
    <property type="match status" value="1"/>
</dbReference>
<keyword evidence="11" id="KW-0067">ATP-binding</keyword>
<dbReference type="SMART" id="SM00304">
    <property type="entry name" value="HAMP"/>
    <property type="match status" value="1"/>
</dbReference>
<dbReference type="SMART" id="SM00388">
    <property type="entry name" value="HisKA"/>
    <property type="match status" value="1"/>
</dbReference>
<evidence type="ECO:0000256" key="3">
    <source>
        <dbReference type="ARBA" id="ARBA00012438"/>
    </source>
</evidence>
<keyword evidence="14 15" id="KW-0472">Membrane</keyword>
<name>A0AAD2B258_9RALS</name>
<dbReference type="GO" id="GO:0005886">
    <property type="term" value="C:plasma membrane"/>
    <property type="evidence" value="ECO:0007669"/>
    <property type="project" value="UniProtKB-SubCell"/>
</dbReference>
<dbReference type="GO" id="GO:0000155">
    <property type="term" value="F:phosphorelay sensor kinase activity"/>
    <property type="evidence" value="ECO:0007669"/>
    <property type="project" value="InterPro"/>
</dbReference>
<evidence type="ECO:0000256" key="15">
    <source>
        <dbReference type="SAM" id="Phobius"/>
    </source>
</evidence>
<sequence length="448" mass="48790">MTATMSTRVWAWPRTLGSRLFVILLAGLVVAYALSFAVLFSERYMSAREVMLGTLETDVSTAIAILDRLPAEERPQWLPRLNRGNYQYILGPGLPGMPEMTQRGKDIAARISEASGGRFPVTVESIPGDGKQLQAHLTLTDGSTLTIDVHPRMTPIAQWLPYVLVVQLLLLIVCCWFAVRLSIRPLVALADAADALNPNAQTPPLDENGPTELARAAHAFNAMRQRIARFVEERVQILAAISHDLQTPITRMKLRAELAEDSEEKRKLLSDLAEIETLVREGLAYARSAHGDGEKPSRIDVGSFVESLVYDYQDTGKPVKLEQHATGVIVTRPHALRRVLTNLTDNAIKFGGAAEMDVRRDGDAVVIEVRDRGPGIPEDKLDAVLQPFVRLENSRSRETGGTGLGLAIAQQLAVAAGGGLTLRNREGGGLVAEVRLGQAAAPGQREQA</sequence>
<keyword evidence="13" id="KW-0902">Two-component regulatory system</keyword>
<dbReference type="InterPro" id="IPR036097">
    <property type="entry name" value="HisK_dim/P_sf"/>
</dbReference>
<keyword evidence="9" id="KW-0547">Nucleotide-binding</keyword>
<dbReference type="Pfam" id="PF00512">
    <property type="entry name" value="HisKA"/>
    <property type="match status" value="1"/>
</dbReference>
<keyword evidence="5" id="KW-0997">Cell inner membrane</keyword>
<evidence type="ECO:0000313" key="18">
    <source>
        <dbReference type="EMBL" id="CAJ0693454.1"/>
    </source>
</evidence>
<feature type="domain" description="Histidine kinase" evidence="16">
    <location>
        <begin position="240"/>
        <end position="440"/>
    </location>
</feature>
<keyword evidence="4" id="KW-1003">Cell membrane</keyword>
<evidence type="ECO:0000259" key="17">
    <source>
        <dbReference type="PROSITE" id="PS50885"/>
    </source>
</evidence>
<dbReference type="RefSeq" id="WP_394372382.1">
    <property type="nucleotide sequence ID" value="NZ_CATWAF010000002.1"/>
</dbReference>
<comment type="caution">
    <text evidence="18">The sequence shown here is derived from an EMBL/GenBank/DDBJ whole genome shotgun (WGS) entry which is preliminary data.</text>
</comment>
<keyword evidence="8 15" id="KW-0812">Transmembrane</keyword>
<dbReference type="EMBL" id="CATWAF010000002">
    <property type="protein sequence ID" value="CAJ0693454.1"/>
    <property type="molecule type" value="Genomic_DNA"/>
</dbReference>
<dbReference type="CDD" id="cd00082">
    <property type="entry name" value="HisKA"/>
    <property type="match status" value="1"/>
</dbReference>
<protein>
    <recommendedName>
        <fullName evidence="3">histidine kinase</fullName>
        <ecNumber evidence="3">2.7.13.3</ecNumber>
    </recommendedName>
</protein>
<evidence type="ECO:0000259" key="16">
    <source>
        <dbReference type="PROSITE" id="PS50109"/>
    </source>
</evidence>
<dbReference type="InterPro" id="IPR004358">
    <property type="entry name" value="Sig_transdc_His_kin-like_C"/>
</dbReference>
<evidence type="ECO:0000256" key="13">
    <source>
        <dbReference type="ARBA" id="ARBA00023012"/>
    </source>
</evidence>
<evidence type="ECO:0000256" key="5">
    <source>
        <dbReference type="ARBA" id="ARBA00022519"/>
    </source>
</evidence>
<evidence type="ECO:0000256" key="4">
    <source>
        <dbReference type="ARBA" id="ARBA00022475"/>
    </source>
</evidence>
<evidence type="ECO:0000256" key="2">
    <source>
        <dbReference type="ARBA" id="ARBA00004429"/>
    </source>
</evidence>
<evidence type="ECO:0000256" key="14">
    <source>
        <dbReference type="ARBA" id="ARBA00023136"/>
    </source>
</evidence>
<evidence type="ECO:0000256" key="9">
    <source>
        <dbReference type="ARBA" id="ARBA00022741"/>
    </source>
</evidence>
<proteinExistence type="predicted"/>
<evidence type="ECO:0000256" key="12">
    <source>
        <dbReference type="ARBA" id="ARBA00022989"/>
    </source>
</evidence>
<comment type="catalytic activity">
    <reaction evidence="1">
        <text>ATP + protein L-histidine = ADP + protein N-phospho-L-histidine.</text>
        <dbReference type="EC" id="2.7.13.3"/>
    </reaction>
</comment>
<dbReference type="PANTHER" id="PTHR44936">
    <property type="entry name" value="SENSOR PROTEIN CREC"/>
    <property type="match status" value="1"/>
</dbReference>
<organism evidence="18 19">
    <name type="scientific">Ralstonia wenshanensis</name>
    <dbReference type="NCBI Taxonomy" id="2842456"/>
    <lineage>
        <taxon>Bacteria</taxon>
        <taxon>Pseudomonadati</taxon>
        <taxon>Pseudomonadota</taxon>
        <taxon>Betaproteobacteria</taxon>
        <taxon>Burkholderiales</taxon>
        <taxon>Burkholderiaceae</taxon>
        <taxon>Ralstonia</taxon>
    </lineage>
</organism>
<keyword evidence="7 18" id="KW-0808">Transferase</keyword>
<dbReference type="Gene3D" id="1.10.287.130">
    <property type="match status" value="1"/>
</dbReference>
<dbReference type="SUPFAM" id="SSF55874">
    <property type="entry name" value="ATPase domain of HSP90 chaperone/DNA topoisomerase II/histidine kinase"/>
    <property type="match status" value="1"/>
</dbReference>
<feature type="transmembrane region" description="Helical" evidence="15">
    <location>
        <begin position="20"/>
        <end position="41"/>
    </location>
</feature>
<evidence type="ECO:0000256" key="8">
    <source>
        <dbReference type="ARBA" id="ARBA00022692"/>
    </source>
</evidence>
<dbReference type="SMART" id="SM00387">
    <property type="entry name" value="HATPase_c"/>
    <property type="match status" value="1"/>
</dbReference>
<dbReference type="PANTHER" id="PTHR44936:SF5">
    <property type="entry name" value="SENSOR HISTIDINE KINASE ENVZ"/>
    <property type="match status" value="1"/>
</dbReference>
<reference evidence="18 19" key="1">
    <citation type="submission" date="2023-07" db="EMBL/GenBank/DDBJ databases">
        <authorList>
            <person name="Peeters C."/>
        </authorList>
    </citation>
    <scope>NUCLEOTIDE SEQUENCE [LARGE SCALE GENOMIC DNA]</scope>
    <source>
        <strain evidence="18 19">LMG 18091</strain>
    </source>
</reference>
<dbReference type="Pfam" id="PF00672">
    <property type="entry name" value="HAMP"/>
    <property type="match status" value="1"/>
</dbReference>
<dbReference type="PROSITE" id="PS50885">
    <property type="entry name" value="HAMP"/>
    <property type="match status" value="1"/>
</dbReference>
<comment type="subcellular location">
    <subcellularLocation>
        <location evidence="2">Cell inner membrane</location>
        <topology evidence="2">Multi-pass membrane protein</topology>
    </subcellularLocation>
</comment>
<evidence type="ECO:0000256" key="11">
    <source>
        <dbReference type="ARBA" id="ARBA00022840"/>
    </source>
</evidence>
<feature type="domain" description="HAMP" evidence="17">
    <location>
        <begin position="180"/>
        <end position="232"/>
    </location>
</feature>
<keyword evidence="12 15" id="KW-1133">Transmembrane helix</keyword>
<dbReference type="EC" id="2.7.13.3" evidence="3"/>
<keyword evidence="19" id="KW-1185">Reference proteome</keyword>
<dbReference type="GO" id="GO:0005524">
    <property type="term" value="F:ATP binding"/>
    <property type="evidence" value="ECO:0007669"/>
    <property type="project" value="UniProtKB-KW"/>
</dbReference>
<dbReference type="InterPro" id="IPR036890">
    <property type="entry name" value="HATPase_C_sf"/>
</dbReference>
<dbReference type="InterPro" id="IPR003660">
    <property type="entry name" value="HAMP_dom"/>
</dbReference>